<dbReference type="PANTHER" id="PTHR47489:SF2">
    <property type="entry name" value="GCN5-RELATED N-ACETYLTRANSFERASE 5, CHLOROPLASTIC"/>
    <property type="match status" value="1"/>
</dbReference>
<dbReference type="PANTHER" id="PTHR47489">
    <property type="entry name" value="ACYL-COA N-ACYLTRANSFERASES (NAT) SUPERFAMILY PROTEIN"/>
    <property type="match status" value="1"/>
</dbReference>
<sequence length="310" mass="34335">MAALSRSYIPPGAHLGKQKSLAASFSSSIDGGGGTATTPSSLSPYLHCSSGRHFRDGRTGQSVGGPIHPSNSSSSSPTTAAAVTRGVSHVDKAPTAVPDDQLRTLESFRYVAQVQGGTLEVRPLESREDVDGAVRLLLMSFSDAWWNRTPRKVRLQKFWVQQYVERKKGQRPHATTLVGFYRVDGEAVAEPQLACTAEVWFDERGASDDPPEPVPPRGAPYICNMTVNDKLRRRRIGWHLLEACEKLITKMCSYNAVYLHCRVRNKAPLGMYKKAGYMIVNTDSLWVLARFKHRKHLICKQLRGGCIEIN</sequence>
<dbReference type="AlphaFoldDB" id="A0A843XWJ3"/>
<dbReference type="GO" id="GO:0016747">
    <property type="term" value="F:acyltransferase activity, transferring groups other than amino-acyl groups"/>
    <property type="evidence" value="ECO:0007669"/>
    <property type="project" value="InterPro"/>
</dbReference>
<dbReference type="InterPro" id="IPR016181">
    <property type="entry name" value="Acyl_CoA_acyltransferase"/>
</dbReference>
<name>A0A843XWJ3_COLES</name>
<dbReference type="Proteomes" id="UP000652761">
    <property type="component" value="Unassembled WGS sequence"/>
</dbReference>
<comment type="caution">
    <text evidence="3">The sequence shown here is derived from an EMBL/GenBank/DDBJ whole genome shotgun (WGS) entry which is preliminary data.</text>
</comment>
<evidence type="ECO:0000259" key="2">
    <source>
        <dbReference type="PROSITE" id="PS51186"/>
    </source>
</evidence>
<dbReference type="InterPro" id="IPR000182">
    <property type="entry name" value="GNAT_dom"/>
</dbReference>
<feature type="domain" description="N-acetyltransferase" evidence="2">
    <location>
        <begin position="119"/>
        <end position="298"/>
    </location>
</feature>
<evidence type="ECO:0000256" key="1">
    <source>
        <dbReference type="SAM" id="MobiDB-lite"/>
    </source>
</evidence>
<dbReference type="EMBL" id="NMUH01015112">
    <property type="protein sequence ID" value="MQM23117.1"/>
    <property type="molecule type" value="Genomic_DNA"/>
</dbReference>
<feature type="region of interest" description="Disordered" evidence="1">
    <location>
        <begin position="28"/>
        <end position="95"/>
    </location>
</feature>
<evidence type="ECO:0000313" key="4">
    <source>
        <dbReference type="Proteomes" id="UP000652761"/>
    </source>
</evidence>
<gene>
    <name evidence="3" type="ORF">Taro_056179</name>
</gene>
<proteinExistence type="predicted"/>
<dbReference type="Pfam" id="PF00583">
    <property type="entry name" value="Acetyltransf_1"/>
    <property type="match status" value="1"/>
</dbReference>
<dbReference type="Gene3D" id="3.40.630.30">
    <property type="match status" value="1"/>
</dbReference>
<evidence type="ECO:0000313" key="3">
    <source>
        <dbReference type="EMBL" id="MQM23117.1"/>
    </source>
</evidence>
<dbReference type="PROSITE" id="PS51186">
    <property type="entry name" value="GNAT"/>
    <property type="match status" value="1"/>
</dbReference>
<organism evidence="3 4">
    <name type="scientific">Colocasia esculenta</name>
    <name type="common">Wild taro</name>
    <name type="synonym">Arum esculentum</name>
    <dbReference type="NCBI Taxonomy" id="4460"/>
    <lineage>
        <taxon>Eukaryota</taxon>
        <taxon>Viridiplantae</taxon>
        <taxon>Streptophyta</taxon>
        <taxon>Embryophyta</taxon>
        <taxon>Tracheophyta</taxon>
        <taxon>Spermatophyta</taxon>
        <taxon>Magnoliopsida</taxon>
        <taxon>Liliopsida</taxon>
        <taxon>Araceae</taxon>
        <taxon>Aroideae</taxon>
        <taxon>Colocasieae</taxon>
        <taxon>Colocasia</taxon>
    </lineage>
</organism>
<dbReference type="OrthoDB" id="2017234at2759"/>
<reference evidence="3" key="1">
    <citation type="submission" date="2017-07" db="EMBL/GenBank/DDBJ databases">
        <title>Taro Niue Genome Assembly and Annotation.</title>
        <authorList>
            <person name="Atibalentja N."/>
            <person name="Keating K."/>
            <person name="Fields C.J."/>
        </authorList>
    </citation>
    <scope>NUCLEOTIDE SEQUENCE</scope>
    <source>
        <strain evidence="3">Niue_2</strain>
        <tissue evidence="3">Leaf</tissue>
    </source>
</reference>
<dbReference type="SUPFAM" id="SSF55729">
    <property type="entry name" value="Acyl-CoA N-acyltransferases (Nat)"/>
    <property type="match status" value="1"/>
</dbReference>
<protein>
    <recommendedName>
        <fullName evidence="2">N-acetyltransferase domain-containing protein</fullName>
    </recommendedName>
</protein>
<accession>A0A843XWJ3</accession>
<keyword evidence="4" id="KW-1185">Reference proteome</keyword>